<dbReference type="AlphaFoldDB" id="A0AAJ4D5G7"/>
<protein>
    <submittedName>
        <fullName evidence="1">Uncharacterized protein</fullName>
    </submittedName>
</protein>
<evidence type="ECO:0000313" key="1">
    <source>
        <dbReference type="EMBL" id="QAT67991.1"/>
    </source>
</evidence>
<sequence>MFNKPKLLNAESTIGIHWRNSYKYLLDKNVKLTSDELFLYLYKSTDKDAFKKELIYEPLDINNLNLKYTNIDNEKSLEYMLIKDLEAAINHLYEIKHNSSAQNNFDRAVKNEEEDDTGYIYNDVKLLNNAKVYAKDTIPRIRRIGNEVELSGAIKGISNGNAGEYIEFPKDLAPDRNFQYTNVSSHTSSAYWQVQPNGRLKLLGVTNKNADELSWYPFHIRWFV</sequence>
<name>A0AAJ4D5G7_9BACI</name>
<gene>
    <name evidence="1" type="ORF">EQZ20_21830</name>
</gene>
<evidence type="ECO:0000313" key="2">
    <source>
        <dbReference type="Proteomes" id="UP000288675"/>
    </source>
</evidence>
<dbReference type="EMBL" id="CP035232">
    <property type="protein sequence ID" value="QAT67991.1"/>
    <property type="molecule type" value="Genomic_DNA"/>
</dbReference>
<proteinExistence type="predicted"/>
<organism evidence="1 2">
    <name type="scientific">Bacillus glycinifermentans</name>
    <dbReference type="NCBI Taxonomy" id="1664069"/>
    <lineage>
        <taxon>Bacteria</taxon>
        <taxon>Bacillati</taxon>
        <taxon>Bacillota</taxon>
        <taxon>Bacilli</taxon>
        <taxon>Bacillales</taxon>
        <taxon>Bacillaceae</taxon>
        <taxon>Bacillus</taxon>
    </lineage>
</organism>
<reference evidence="1 2" key="1">
    <citation type="submission" date="2019-01" db="EMBL/GenBank/DDBJ databases">
        <title>Genome sequence of Bacillus glycinifermentans SRCM103574.</title>
        <authorList>
            <person name="Kong H.-J."/>
            <person name="Jeong S.-Y."/>
            <person name="Jeong D.-Y."/>
        </authorList>
    </citation>
    <scope>NUCLEOTIDE SEQUENCE [LARGE SCALE GENOMIC DNA]</scope>
    <source>
        <strain evidence="1 2">SRCM103574</strain>
    </source>
</reference>
<accession>A0AAJ4D5G7</accession>
<dbReference type="Proteomes" id="UP000288675">
    <property type="component" value="Chromosome"/>
</dbReference>